<dbReference type="GO" id="GO:0004340">
    <property type="term" value="F:glucokinase activity"/>
    <property type="evidence" value="ECO:0007669"/>
    <property type="project" value="UniProtKB-UniRule"/>
</dbReference>
<dbReference type="Pfam" id="PF02685">
    <property type="entry name" value="Glucokinase"/>
    <property type="match status" value="1"/>
</dbReference>
<dbReference type="GO" id="GO:0005524">
    <property type="term" value="F:ATP binding"/>
    <property type="evidence" value="ECO:0007669"/>
    <property type="project" value="UniProtKB-UniRule"/>
</dbReference>
<sequence length="339" mass="35835">MTILAGDIGGTNTRLALFESNGGTLDPILVPRGFANESATFPSGNYPNLEAIVSKFRSIHSQPITHACFGIAGPVKHGRCQATNLPWVVDAQVLATSLDLATVGLINDLEANALGIAVLQPTDFVTLNSGEPDADGNAALISAGTGLGEAGLYWDGRAYRSIASEGGHADFAPRDELEIDLLRYLMAQFGRVSWERVLSGSGLYNIYKFLRDTGRGTEPDWLSAEIQHQNPPSVITQAALARESILCELTLDLFISIYGAEAGNLALTMKATGGVFIGGGIAPKIIEQINGSTTFMDAFTAKGRMASLLKAMPVRVILNDKTALLGAAVAASNRSHSVF</sequence>
<dbReference type="PANTHER" id="PTHR47363">
    <property type="entry name" value="GLUCOKINASE"/>
    <property type="match status" value="1"/>
</dbReference>
<keyword evidence="3" id="KW-0547">Nucleotide-binding</keyword>
<dbReference type="EC" id="2.7.1.2" evidence="3"/>
<dbReference type="Gene3D" id="3.30.420.40">
    <property type="match status" value="1"/>
</dbReference>
<protein>
    <recommendedName>
        <fullName evidence="3">Glucokinase</fullName>
        <ecNumber evidence="3">2.7.1.2</ecNumber>
    </recommendedName>
    <alternativeName>
        <fullName evidence="3">Glucose kinase</fullName>
    </alternativeName>
</protein>
<geneLocation type="plasmid" evidence="5 6">
    <name>pCHA6605.01</name>
</geneLocation>
<dbReference type="AlphaFoldDB" id="K9URQ9"/>
<dbReference type="InterPro" id="IPR003836">
    <property type="entry name" value="Glucokinase"/>
</dbReference>
<accession>K9URQ9</accession>
<proteinExistence type="inferred from homology"/>
<dbReference type="HOGENOM" id="CLU_042582_0_0_3"/>
<dbReference type="SUPFAM" id="SSF53067">
    <property type="entry name" value="Actin-like ATPase domain"/>
    <property type="match status" value="1"/>
</dbReference>
<keyword evidence="1 3" id="KW-0808">Transferase</keyword>
<dbReference type="eggNOG" id="COG0837">
    <property type="taxonomic scope" value="Bacteria"/>
</dbReference>
<evidence type="ECO:0000256" key="2">
    <source>
        <dbReference type="ARBA" id="ARBA00022777"/>
    </source>
</evidence>
<dbReference type="EMBL" id="CP003601">
    <property type="protein sequence ID" value="AFY96949.1"/>
    <property type="molecule type" value="Genomic_DNA"/>
</dbReference>
<dbReference type="HAMAP" id="MF_00524">
    <property type="entry name" value="Glucokinase"/>
    <property type="match status" value="1"/>
</dbReference>
<dbReference type="PANTHER" id="PTHR47363:SF1">
    <property type="entry name" value="GLUCOKINASE"/>
    <property type="match status" value="1"/>
</dbReference>
<name>K9URQ9_CHAP6</name>
<dbReference type="Gene3D" id="3.40.367.20">
    <property type="match status" value="1"/>
</dbReference>
<dbReference type="CDD" id="cd24008">
    <property type="entry name" value="ASKHA_NBD_GLK"/>
    <property type="match status" value="1"/>
</dbReference>
<organism evidence="5 6">
    <name type="scientific">Chamaesiphon minutus (strain ATCC 27169 / PCC 6605)</name>
    <dbReference type="NCBI Taxonomy" id="1173020"/>
    <lineage>
        <taxon>Bacteria</taxon>
        <taxon>Bacillati</taxon>
        <taxon>Cyanobacteriota</taxon>
        <taxon>Cyanophyceae</taxon>
        <taxon>Gomontiellales</taxon>
        <taxon>Chamaesiphonaceae</taxon>
        <taxon>Chamaesiphon</taxon>
    </lineage>
</organism>
<dbReference type="Proteomes" id="UP000010366">
    <property type="component" value="Plasmid pCHA6605.01"/>
</dbReference>
<keyword evidence="3" id="KW-0067">ATP-binding</keyword>
<evidence type="ECO:0000313" key="6">
    <source>
        <dbReference type="Proteomes" id="UP000010366"/>
    </source>
</evidence>
<dbReference type="NCBIfam" id="TIGR00749">
    <property type="entry name" value="glk"/>
    <property type="match status" value="1"/>
</dbReference>
<comment type="subcellular location">
    <subcellularLocation>
        <location evidence="3">Cytoplasm</location>
    </subcellularLocation>
</comment>
<dbReference type="GO" id="GO:0005737">
    <property type="term" value="C:cytoplasm"/>
    <property type="evidence" value="ECO:0007669"/>
    <property type="project" value="UniProtKB-SubCell"/>
</dbReference>
<keyword evidence="3" id="KW-0963">Cytoplasm</keyword>
<dbReference type="RefSeq" id="WP_015328836.1">
    <property type="nucleotide sequence ID" value="NC_020053.1"/>
</dbReference>
<dbReference type="GO" id="GO:0006096">
    <property type="term" value="P:glycolytic process"/>
    <property type="evidence" value="ECO:0007669"/>
    <property type="project" value="UniProtKB-UniRule"/>
</dbReference>
<evidence type="ECO:0000256" key="4">
    <source>
        <dbReference type="RuleBase" id="RU004046"/>
    </source>
</evidence>
<evidence type="ECO:0000256" key="1">
    <source>
        <dbReference type="ARBA" id="ARBA00022679"/>
    </source>
</evidence>
<evidence type="ECO:0000256" key="3">
    <source>
        <dbReference type="HAMAP-Rule" id="MF_00524"/>
    </source>
</evidence>
<gene>
    <name evidence="3" type="primary">glk</name>
    <name evidence="5" type="ORF">Cha6605_6113</name>
</gene>
<comment type="similarity">
    <text evidence="3 4">Belongs to the bacterial glucokinase family.</text>
</comment>
<comment type="catalytic activity">
    <reaction evidence="3">
        <text>D-glucose + ATP = D-glucose 6-phosphate + ADP + H(+)</text>
        <dbReference type="Rhea" id="RHEA:17825"/>
        <dbReference type="ChEBI" id="CHEBI:4167"/>
        <dbReference type="ChEBI" id="CHEBI:15378"/>
        <dbReference type="ChEBI" id="CHEBI:30616"/>
        <dbReference type="ChEBI" id="CHEBI:61548"/>
        <dbReference type="ChEBI" id="CHEBI:456216"/>
        <dbReference type="EC" id="2.7.1.2"/>
    </reaction>
</comment>
<dbReference type="OrthoDB" id="9800595at2"/>
<dbReference type="PATRIC" id="fig|1173020.3.peg.7011"/>
<dbReference type="KEGG" id="cmp:Cha6605_6113"/>
<keyword evidence="6" id="KW-1185">Reference proteome</keyword>
<evidence type="ECO:0000313" key="5">
    <source>
        <dbReference type="EMBL" id="AFY96949.1"/>
    </source>
</evidence>
<keyword evidence="2 3" id="KW-0418">Kinase</keyword>
<dbReference type="GO" id="GO:0005536">
    <property type="term" value="F:D-glucose binding"/>
    <property type="evidence" value="ECO:0007669"/>
    <property type="project" value="InterPro"/>
</dbReference>
<keyword evidence="5" id="KW-0614">Plasmid</keyword>
<reference evidence="5 6" key="1">
    <citation type="submission" date="2012-05" db="EMBL/GenBank/DDBJ databases">
        <title>Noncontiguous Finished plasmid 1 of genome of Chamaesiphon sp. PCC 6605.</title>
        <authorList>
            <consortium name="US DOE Joint Genome Institute"/>
            <person name="Gugger M."/>
            <person name="Coursin T."/>
            <person name="Rippka R."/>
            <person name="Tandeau De Marsac N."/>
            <person name="Huntemann M."/>
            <person name="Wei C.-L."/>
            <person name="Han J."/>
            <person name="Detter J.C."/>
            <person name="Han C."/>
            <person name="Tapia R."/>
            <person name="Chen A."/>
            <person name="Kyrpides N."/>
            <person name="Mavromatis K."/>
            <person name="Markowitz V."/>
            <person name="Szeto E."/>
            <person name="Ivanova N."/>
            <person name="Pagani I."/>
            <person name="Pati A."/>
            <person name="Goodwin L."/>
            <person name="Nordberg H.P."/>
            <person name="Cantor M.N."/>
            <person name="Hua S.X."/>
            <person name="Woyke T."/>
            <person name="Kerfeld C.A."/>
        </authorList>
    </citation>
    <scope>NUCLEOTIDE SEQUENCE [LARGE SCALE GENOMIC DNA]</scope>
    <source>
        <strain evidence="6">ATCC 27169 / PCC 6605</strain>
        <plasmid evidence="6">Plasmid pCHA6605.01</plasmid>
    </source>
</reference>
<feature type="binding site" evidence="3">
    <location>
        <begin position="6"/>
        <end position="11"/>
    </location>
    <ligand>
        <name>ATP</name>
        <dbReference type="ChEBI" id="CHEBI:30616"/>
    </ligand>
</feature>
<dbReference type="InterPro" id="IPR043129">
    <property type="entry name" value="ATPase_NBD"/>
</dbReference>
<keyword evidence="3" id="KW-0324">Glycolysis</keyword>